<feature type="region of interest" description="Disordered" evidence="1">
    <location>
        <begin position="232"/>
        <end position="270"/>
    </location>
</feature>
<protein>
    <submittedName>
        <fullName evidence="2">Uncharacterized protein</fullName>
    </submittedName>
</protein>
<gene>
    <name evidence="2" type="ORF">GIB67_022938</name>
</gene>
<dbReference type="Proteomes" id="UP000541444">
    <property type="component" value="Unassembled WGS sequence"/>
</dbReference>
<dbReference type="EMBL" id="JACGCM010000333">
    <property type="protein sequence ID" value="KAF6173579.1"/>
    <property type="molecule type" value="Genomic_DNA"/>
</dbReference>
<evidence type="ECO:0000313" key="2">
    <source>
        <dbReference type="EMBL" id="KAF6173579.1"/>
    </source>
</evidence>
<evidence type="ECO:0000256" key="1">
    <source>
        <dbReference type="SAM" id="MobiDB-lite"/>
    </source>
</evidence>
<organism evidence="2 3">
    <name type="scientific">Kingdonia uniflora</name>
    <dbReference type="NCBI Taxonomy" id="39325"/>
    <lineage>
        <taxon>Eukaryota</taxon>
        <taxon>Viridiplantae</taxon>
        <taxon>Streptophyta</taxon>
        <taxon>Embryophyta</taxon>
        <taxon>Tracheophyta</taxon>
        <taxon>Spermatophyta</taxon>
        <taxon>Magnoliopsida</taxon>
        <taxon>Ranunculales</taxon>
        <taxon>Circaeasteraceae</taxon>
        <taxon>Kingdonia</taxon>
    </lineage>
</organism>
<keyword evidence="3" id="KW-1185">Reference proteome</keyword>
<proteinExistence type="predicted"/>
<dbReference type="AlphaFoldDB" id="A0A7J7P2A2"/>
<comment type="caution">
    <text evidence="2">The sequence shown here is derived from an EMBL/GenBank/DDBJ whole genome shotgun (WGS) entry which is preliminary data.</text>
</comment>
<sequence>MGFRRGQMVAVGNNESVDFAGPWYTAKIILLPSESSSSKSLSWSKFPSRSAAFSPSALSRKRIPSQDGRQKRLSWRIFPELHGRTQRPIQRTSEAIDDMMEVIRNLRRSVSTLKFSICNNMLTTTSCLPALAELASLAPTATKLTVNTPIVVSSKPAAVSPEKFTERSVLGWQKLQSKGTDFSELNGHQTGKDVCVPSEEHLKLRKEGNIPNDRTIDMKKVDRVIDPFSFPKKSTLKTPKRAREQIKMASPKRGKLNALSKDITTPTQGT</sequence>
<reference evidence="2 3" key="1">
    <citation type="journal article" date="2020" name="IScience">
        <title>Genome Sequencing of the Endangered Kingdonia uniflora (Circaeasteraceae, Ranunculales) Reveals Potential Mechanisms of Evolutionary Specialization.</title>
        <authorList>
            <person name="Sun Y."/>
            <person name="Deng T."/>
            <person name="Zhang A."/>
            <person name="Moore M.J."/>
            <person name="Landis J.B."/>
            <person name="Lin N."/>
            <person name="Zhang H."/>
            <person name="Zhang X."/>
            <person name="Huang J."/>
            <person name="Zhang X."/>
            <person name="Sun H."/>
            <person name="Wang H."/>
        </authorList>
    </citation>
    <scope>NUCLEOTIDE SEQUENCE [LARGE SCALE GENOMIC DNA]</scope>
    <source>
        <strain evidence="2">TB1705</strain>
        <tissue evidence="2">Leaf</tissue>
    </source>
</reference>
<evidence type="ECO:0000313" key="3">
    <source>
        <dbReference type="Proteomes" id="UP000541444"/>
    </source>
</evidence>
<name>A0A7J7P2A2_9MAGN</name>
<accession>A0A7J7P2A2</accession>